<dbReference type="STRING" id="60517.A0A0R3W4J5"/>
<reference evidence="1 2" key="2">
    <citation type="submission" date="2018-11" db="EMBL/GenBank/DDBJ databases">
        <authorList>
            <consortium name="Pathogen Informatics"/>
        </authorList>
    </citation>
    <scope>NUCLEOTIDE SEQUENCE [LARGE SCALE GENOMIC DNA]</scope>
</reference>
<dbReference type="Pfam" id="PF01221">
    <property type="entry name" value="Dynein_light"/>
    <property type="match status" value="1"/>
</dbReference>
<dbReference type="GO" id="GO:0030286">
    <property type="term" value="C:dynein complex"/>
    <property type="evidence" value="ECO:0007669"/>
    <property type="project" value="InterPro"/>
</dbReference>
<proteinExistence type="predicted"/>
<dbReference type="CDD" id="cd21450">
    <property type="entry name" value="DLC-like_DYNLL1-like"/>
    <property type="match status" value="1"/>
</dbReference>
<keyword evidence="2" id="KW-1185">Reference proteome</keyword>
<evidence type="ECO:0000313" key="3">
    <source>
        <dbReference type="WBParaSite" id="TASK_0000495901-mRNA-1"/>
    </source>
</evidence>
<dbReference type="InterPro" id="IPR011992">
    <property type="entry name" value="EF-hand-dom_pair"/>
</dbReference>
<dbReference type="Proteomes" id="UP000282613">
    <property type="component" value="Unassembled WGS sequence"/>
</dbReference>
<evidence type="ECO:0000313" key="2">
    <source>
        <dbReference type="Proteomes" id="UP000282613"/>
    </source>
</evidence>
<gene>
    <name evidence="1" type="ORF">TASK_LOCUS4960</name>
</gene>
<dbReference type="SMART" id="SM01375">
    <property type="entry name" value="Dynein_light"/>
    <property type="match status" value="1"/>
</dbReference>
<reference evidence="3" key="1">
    <citation type="submission" date="2017-02" db="UniProtKB">
        <authorList>
            <consortium name="WormBaseParasite"/>
        </authorList>
    </citation>
    <scope>IDENTIFICATION</scope>
</reference>
<organism evidence="3">
    <name type="scientific">Taenia asiatica</name>
    <name type="common">Asian tapeworm</name>
    <dbReference type="NCBI Taxonomy" id="60517"/>
    <lineage>
        <taxon>Eukaryota</taxon>
        <taxon>Metazoa</taxon>
        <taxon>Spiralia</taxon>
        <taxon>Lophotrochozoa</taxon>
        <taxon>Platyhelminthes</taxon>
        <taxon>Cestoda</taxon>
        <taxon>Eucestoda</taxon>
        <taxon>Cyclophyllidea</taxon>
        <taxon>Taeniidae</taxon>
        <taxon>Taenia</taxon>
    </lineage>
</organism>
<name>A0A0R3W4J5_TAEAS</name>
<dbReference type="SUPFAM" id="SSF47473">
    <property type="entry name" value="EF-hand"/>
    <property type="match status" value="1"/>
</dbReference>
<accession>A0A0R3W4J5</accession>
<dbReference type="EMBL" id="UYRS01018383">
    <property type="protein sequence ID" value="VDK34282.1"/>
    <property type="molecule type" value="Genomic_DNA"/>
</dbReference>
<dbReference type="Gene3D" id="1.10.238.10">
    <property type="entry name" value="EF-hand"/>
    <property type="match status" value="1"/>
</dbReference>
<dbReference type="AlphaFoldDB" id="A0A0R3W4J5"/>
<dbReference type="Gene3D" id="3.30.740.10">
    <property type="entry name" value="Protein Inhibitor Of Neuronal Nitric Oxide Synthase"/>
    <property type="match status" value="1"/>
</dbReference>
<dbReference type="InterPro" id="IPR001372">
    <property type="entry name" value="Dynein_light_chain_typ-1/2"/>
</dbReference>
<dbReference type="SUPFAM" id="SSF54648">
    <property type="entry name" value="DLC"/>
    <property type="match status" value="1"/>
</dbReference>
<evidence type="ECO:0000313" key="1">
    <source>
        <dbReference type="EMBL" id="VDK34282.1"/>
    </source>
</evidence>
<dbReference type="WBParaSite" id="TASK_0000495901-mRNA-1">
    <property type="protein sequence ID" value="TASK_0000495901-mRNA-1"/>
    <property type="gene ID" value="TASK_0000495901"/>
</dbReference>
<sequence>MSLETVHQEFEQIDTNHYGFITRADLEAYARKTHQDDDFVDKWFQWFEGESKGIITMEDVCTTLGIPMREEYRQKVDEKRQMISQGLIAAPPEAPKMFASPPMSSSTPIVQKSLMDGAEVLPGNTAPNDIVEGCVRFIKDYPGKAKEEKDMARFLKEQMEINYNKHWQVVVASSTIGCMVAHETKKFIHFRFSNWVYILYFVPDMSSL</sequence>
<dbReference type="OrthoDB" id="6236179at2759"/>
<dbReference type="GO" id="GO:0007017">
    <property type="term" value="P:microtubule-based process"/>
    <property type="evidence" value="ECO:0007669"/>
    <property type="project" value="InterPro"/>
</dbReference>
<dbReference type="InterPro" id="IPR037177">
    <property type="entry name" value="DLC_sf"/>
</dbReference>
<protein>
    <submittedName>
        <fullName evidence="3">Calcium-binding protein</fullName>
    </submittedName>
</protein>